<evidence type="ECO:0000256" key="2">
    <source>
        <dbReference type="SAM" id="Phobius"/>
    </source>
</evidence>
<feature type="compositionally biased region" description="Basic and acidic residues" evidence="1">
    <location>
        <begin position="251"/>
        <end position="263"/>
    </location>
</feature>
<reference evidence="3 4" key="1">
    <citation type="journal article" date="2020" name="Mol. Biol. Evol.">
        <title>Interspecific Gene Flow and the Evolution of Specialization in Black and White Rhinoceros.</title>
        <authorList>
            <person name="Moodley Y."/>
            <person name="Westbury M.V."/>
            <person name="Russo I.M."/>
            <person name="Gopalakrishnan S."/>
            <person name="Rakotoarivelo A."/>
            <person name="Olsen R.A."/>
            <person name="Prost S."/>
            <person name="Tunstall T."/>
            <person name="Ryder O.A."/>
            <person name="Dalen L."/>
            <person name="Bruford M.W."/>
        </authorList>
    </citation>
    <scope>NUCLEOTIDE SEQUENCE [LARGE SCALE GENOMIC DNA]</scope>
    <source>
        <strain evidence="3">SBR-YM</strain>
        <tissue evidence="3">Skin</tissue>
    </source>
</reference>
<comment type="caution">
    <text evidence="3">The sequence shown here is derived from an EMBL/GenBank/DDBJ whole genome shotgun (WGS) entry which is preliminary data.</text>
</comment>
<proteinExistence type="predicted"/>
<keyword evidence="2" id="KW-0812">Transmembrane</keyword>
<keyword evidence="2" id="KW-0472">Membrane</keyword>
<evidence type="ECO:0000313" key="3">
    <source>
        <dbReference type="EMBL" id="KAF5923828.1"/>
    </source>
</evidence>
<dbReference type="Proteomes" id="UP000551758">
    <property type="component" value="Unassembled WGS sequence"/>
</dbReference>
<keyword evidence="4" id="KW-1185">Reference proteome</keyword>
<feature type="region of interest" description="Disordered" evidence="1">
    <location>
        <begin position="243"/>
        <end position="263"/>
    </location>
</feature>
<gene>
    <name evidence="3" type="ORF">HPG69_016316</name>
</gene>
<evidence type="ECO:0000313" key="4">
    <source>
        <dbReference type="Proteomes" id="UP000551758"/>
    </source>
</evidence>
<keyword evidence="2" id="KW-1133">Transmembrane helix</keyword>
<dbReference type="EMBL" id="JACDTQ010001128">
    <property type="protein sequence ID" value="KAF5923828.1"/>
    <property type="molecule type" value="Genomic_DNA"/>
</dbReference>
<sequence length="336" mass="36230">MVEAMHVPAAPVIRPIIATNTYQQVQQALEAWQTLQPHWFFSWWVALLLWAQLALALVIGVAWTVQRIRKPCSCGEQLWPPQKTPILCLAFLPHGLQRADSALSSAAGSPLTRPSWVPLCLGPWIVYIADTDGLGLGSPLGSMAALRPPREEPVTPRELGLGLGLGLEEKEEAVVAAAAGLQKASAPAAVGAGDAPTGPAVLGRSPPLPRPRLPPEAAREACCPRCACLSARPCVRGPGPLAVAHGSRGPRAGEDKKKGRPEKWKRCIRTAAGGGWEDPSLLEWDAGDFWIFCGHLGNEVNYGILARAFSHFPSFLKAKGIRDKRRQDQGLWLHQL</sequence>
<protein>
    <submittedName>
        <fullName evidence="3">Uncharacterized protein</fullName>
    </submittedName>
</protein>
<organism evidence="3 4">
    <name type="scientific">Diceros bicornis minor</name>
    <name type="common">South-central black rhinoceros</name>
    <dbReference type="NCBI Taxonomy" id="77932"/>
    <lineage>
        <taxon>Eukaryota</taxon>
        <taxon>Metazoa</taxon>
        <taxon>Chordata</taxon>
        <taxon>Craniata</taxon>
        <taxon>Vertebrata</taxon>
        <taxon>Euteleostomi</taxon>
        <taxon>Mammalia</taxon>
        <taxon>Eutheria</taxon>
        <taxon>Laurasiatheria</taxon>
        <taxon>Perissodactyla</taxon>
        <taxon>Rhinocerotidae</taxon>
        <taxon>Diceros</taxon>
    </lineage>
</organism>
<dbReference type="AlphaFoldDB" id="A0A7J7F7G5"/>
<name>A0A7J7F7G5_DICBM</name>
<feature type="transmembrane region" description="Helical" evidence="2">
    <location>
        <begin position="41"/>
        <end position="63"/>
    </location>
</feature>
<evidence type="ECO:0000256" key="1">
    <source>
        <dbReference type="SAM" id="MobiDB-lite"/>
    </source>
</evidence>
<accession>A0A7J7F7G5</accession>